<keyword evidence="2" id="KW-0418">Kinase</keyword>
<evidence type="ECO:0000259" key="7">
    <source>
        <dbReference type="PROSITE" id="PS50887"/>
    </source>
</evidence>
<keyword evidence="9" id="KW-1185">Reference proteome</keyword>
<dbReference type="InterPro" id="IPR043128">
    <property type="entry name" value="Rev_trsase/Diguanyl_cyclase"/>
</dbReference>
<dbReference type="Gene3D" id="3.30.450.40">
    <property type="match status" value="1"/>
</dbReference>
<dbReference type="PROSITE" id="PS50113">
    <property type="entry name" value="PAC"/>
    <property type="match status" value="1"/>
</dbReference>
<feature type="domain" description="Response regulatory" evidence="4">
    <location>
        <begin position="5"/>
        <end position="119"/>
    </location>
</feature>
<dbReference type="EMBL" id="CP011308">
    <property type="protein sequence ID" value="AKF25477.1"/>
    <property type="molecule type" value="Genomic_DNA"/>
</dbReference>
<dbReference type="Gene3D" id="3.30.70.270">
    <property type="match status" value="1"/>
</dbReference>
<dbReference type="SUPFAM" id="SSF55785">
    <property type="entry name" value="PYP-like sensor domain (PAS domain)"/>
    <property type="match status" value="1"/>
</dbReference>
<dbReference type="InterPro" id="IPR000700">
    <property type="entry name" value="PAS-assoc_C"/>
</dbReference>
<sequence length="607" mass="69559">MEKLTVLVVDDDRVSTAILSHMLDNYADKVLIAADGEEGLQLFREHRPEIVLSDINMPRMGGLEMVREIRAIDEHVKIAIFTNFENRDILLKAIQYGVNQFFSKPFEAKLFAQVLQHLVDEVMEKRRIQAELTRQQNILHAINQMSHNFLQQSDWMKALYEEMRNLKTASETSAIFVYKNESDNKEDPLYATQILAINDNKKARAKKRIHYKKHHLMRWKKVLERGQPVNGSINVYDRSKQKLLTAFRIECLLILPIFVNQEWWGFLGIGSNANDPLKKTDVEMLSTVSSIIGSAINNKRNIQSLEMSSMVFKHTMDGVLITNADNRIVHVNSAFTDITGYPASEVIGKDPKLLKSGNHTKQFYDEMWGSINNHSYWQGEIINRKKNGEIYIEWLSINTIRDSEGKIEQHIGIFSDVTHQRKDAQDQAYLATHDPLTGLSNRLVLNDRLEHAIEHAKRFDKYFALIFCDLDNFKPINDTHGHSIGDEVLKHIAGIMKSALRKNDTICRFGGDEFVILIEELKSLKSLKTVLEKIRTRVNQHFTINGLELNVGISIGAAIYPDDAQTPEEILTAADKAMYESKQEGKNRIAFYGSYENFTCSNTYALV</sequence>
<dbReference type="SMART" id="SM00086">
    <property type="entry name" value="PAC"/>
    <property type="match status" value="1"/>
</dbReference>
<dbReference type="InterPro" id="IPR000014">
    <property type="entry name" value="PAS"/>
</dbReference>
<evidence type="ECO:0000259" key="5">
    <source>
        <dbReference type="PROSITE" id="PS50112"/>
    </source>
</evidence>
<proteinExistence type="predicted"/>
<dbReference type="InterPro" id="IPR003018">
    <property type="entry name" value="GAF"/>
</dbReference>
<dbReference type="PANTHER" id="PTHR46663">
    <property type="entry name" value="DIGUANYLATE CYCLASE DGCT-RELATED"/>
    <property type="match status" value="1"/>
</dbReference>
<evidence type="ECO:0000256" key="1">
    <source>
        <dbReference type="ARBA" id="ARBA00022679"/>
    </source>
</evidence>
<evidence type="ECO:0000313" key="8">
    <source>
        <dbReference type="EMBL" id="AKF25477.1"/>
    </source>
</evidence>
<dbReference type="NCBIfam" id="TIGR00229">
    <property type="entry name" value="sensory_box"/>
    <property type="match status" value="1"/>
</dbReference>
<dbReference type="InterPro" id="IPR000160">
    <property type="entry name" value="GGDEF_dom"/>
</dbReference>
<dbReference type="Pfam" id="PF00990">
    <property type="entry name" value="GGDEF"/>
    <property type="match status" value="1"/>
</dbReference>
<dbReference type="InterPro" id="IPR001610">
    <property type="entry name" value="PAC"/>
</dbReference>
<feature type="modified residue" description="4-aspartylphosphate" evidence="3">
    <location>
        <position position="54"/>
    </location>
</feature>
<dbReference type="CDD" id="cd00130">
    <property type="entry name" value="PAS"/>
    <property type="match status" value="1"/>
</dbReference>
<dbReference type="Pfam" id="PF13426">
    <property type="entry name" value="PAS_9"/>
    <property type="match status" value="1"/>
</dbReference>
<dbReference type="SMART" id="SM00267">
    <property type="entry name" value="GGDEF"/>
    <property type="match status" value="1"/>
</dbReference>
<keyword evidence="3" id="KW-0597">Phosphoprotein</keyword>
<gene>
    <name evidence="8" type="ORF">YH65_08900</name>
</gene>
<dbReference type="NCBIfam" id="TIGR00254">
    <property type="entry name" value="GGDEF"/>
    <property type="match status" value="1"/>
</dbReference>
<dbReference type="Pfam" id="PF01590">
    <property type="entry name" value="GAF"/>
    <property type="match status" value="1"/>
</dbReference>
<feature type="domain" description="GGDEF" evidence="7">
    <location>
        <begin position="461"/>
        <end position="594"/>
    </location>
</feature>
<feature type="domain" description="PAC" evidence="6">
    <location>
        <begin position="375"/>
        <end position="429"/>
    </location>
</feature>
<dbReference type="RefSeq" id="WP_046551548.1">
    <property type="nucleotide sequence ID" value="NZ_CP011308.1"/>
</dbReference>
<dbReference type="InterPro" id="IPR035965">
    <property type="entry name" value="PAS-like_dom_sf"/>
</dbReference>
<dbReference type="CDD" id="cd00156">
    <property type="entry name" value="REC"/>
    <property type="match status" value="1"/>
</dbReference>
<dbReference type="KEGG" id="slh:YH65_08900"/>
<reference evidence="9" key="2">
    <citation type="journal article" date="2017" name="Stand. Genomic Sci.">
        <title>Complete genome sequence of the sulfur-oxidizing chemolithoautotrophic Sulfurovum lithotrophicum 42BKTT.</title>
        <authorList>
            <person name="Jeon W."/>
            <person name="Priscilla L."/>
            <person name="Park G."/>
            <person name="Lee H."/>
            <person name="Lee N."/>
            <person name="Lee D."/>
            <person name="Kwon H."/>
            <person name="Ahn I."/>
            <person name="Lee C."/>
            <person name="Lee H."/>
            <person name="Ahn J."/>
        </authorList>
    </citation>
    <scope>NUCLEOTIDE SEQUENCE [LARGE SCALE GENOMIC DNA]</scope>
    <source>
        <strain evidence="9">ATCC BAA-797 / 42BKT</strain>
    </source>
</reference>
<dbReference type="PROSITE" id="PS50112">
    <property type="entry name" value="PAS"/>
    <property type="match status" value="1"/>
</dbReference>
<dbReference type="InterPro" id="IPR052163">
    <property type="entry name" value="DGC-Regulatory_Protein"/>
</dbReference>
<dbReference type="Gene3D" id="3.40.50.2300">
    <property type="match status" value="1"/>
</dbReference>
<dbReference type="GO" id="GO:0016301">
    <property type="term" value="F:kinase activity"/>
    <property type="evidence" value="ECO:0007669"/>
    <property type="project" value="UniProtKB-KW"/>
</dbReference>
<dbReference type="OrthoDB" id="5413461at2"/>
<dbReference type="PANTHER" id="PTHR46663:SF3">
    <property type="entry name" value="SLL0267 PROTEIN"/>
    <property type="match status" value="1"/>
</dbReference>
<dbReference type="PROSITE" id="PS50110">
    <property type="entry name" value="RESPONSE_REGULATORY"/>
    <property type="match status" value="1"/>
</dbReference>
<dbReference type="SMART" id="SM00448">
    <property type="entry name" value="REC"/>
    <property type="match status" value="1"/>
</dbReference>
<dbReference type="InterPro" id="IPR029016">
    <property type="entry name" value="GAF-like_dom_sf"/>
</dbReference>
<accession>A0A7U4RR62</accession>
<evidence type="ECO:0000256" key="3">
    <source>
        <dbReference type="PROSITE-ProRule" id="PRU00169"/>
    </source>
</evidence>
<feature type="domain" description="PAS" evidence="5">
    <location>
        <begin position="304"/>
        <end position="349"/>
    </location>
</feature>
<evidence type="ECO:0000313" key="9">
    <source>
        <dbReference type="Proteomes" id="UP000034444"/>
    </source>
</evidence>
<keyword evidence="1" id="KW-0808">Transferase</keyword>
<dbReference type="SUPFAM" id="SSF52172">
    <property type="entry name" value="CheY-like"/>
    <property type="match status" value="1"/>
</dbReference>
<dbReference type="AlphaFoldDB" id="A0A7U4RR62"/>
<dbReference type="GO" id="GO:0000160">
    <property type="term" value="P:phosphorelay signal transduction system"/>
    <property type="evidence" value="ECO:0007669"/>
    <property type="project" value="InterPro"/>
</dbReference>
<dbReference type="SUPFAM" id="SSF55073">
    <property type="entry name" value="Nucleotide cyclase"/>
    <property type="match status" value="1"/>
</dbReference>
<dbReference type="Gene3D" id="3.30.450.20">
    <property type="entry name" value="PAS domain"/>
    <property type="match status" value="1"/>
</dbReference>
<organism evidence="8 9">
    <name type="scientific">Sulfurovum lithotrophicum</name>
    <dbReference type="NCBI Taxonomy" id="206403"/>
    <lineage>
        <taxon>Bacteria</taxon>
        <taxon>Pseudomonadati</taxon>
        <taxon>Campylobacterota</taxon>
        <taxon>Epsilonproteobacteria</taxon>
        <taxon>Campylobacterales</taxon>
        <taxon>Sulfurovaceae</taxon>
        <taxon>Sulfurovum</taxon>
    </lineage>
</organism>
<dbReference type="CDD" id="cd01949">
    <property type="entry name" value="GGDEF"/>
    <property type="match status" value="1"/>
</dbReference>
<evidence type="ECO:0000256" key="2">
    <source>
        <dbReference type="ARBA" id="ARBA00022777"/>
    </source>
</evidence>
<evidence type="ECO:0000259" key="6">
    <source>
        <dbReference type="PROSITE" id="PS50113"/>
    </source>
</evidence>
<dbReference type="InterPro" id="IPR001789">
    <property type="entry name" value="Sig_transdc_resp-reg_receiver"/>
</dbReference>
<name>A0A7U4RR62_9BACT</name>
<reference evidence="8 9" key="1">
    <citation type="submission" date="2015-04" db="EMBL/GenBank/DDBJ databases">
        <title>Complete genome sequence of Sulfurovum lithotrophicum ATCC BAA-797T.</title>
        <authorList>
            <person name="Ahn J."/>
            <person name="Park G."/>
            <person name="Jeon W."/>
            <person name="Jang Y."/>
            <person name="Jang M."/>
            <person name="Lee H."/>
            <person name="Lee H."/>
        </authorList>
    </citation>
    <scope>NUCLEOTIDE SEQUENCE [LARGE SCALE GENOMIC DNA]</scope>
    <source>
        <strain evidence="9">ATCC BAA-797 / 42BKT</strain>
    </source>
</reference>
<evidence type="ECO:0000259" key="4">
    <source>
        <dbReference type="PROSITE" id="PS50110"/>
    </source>
</evidence>
<protein>
    <recommendedName>
        <fullName evidence="10">Diguanylate cyclase</fullName>
    </recommendedName>
</protein>
<dbReference type="PROSITE" id="PS50887">
    <property type="entry name" value="GGDEF"/>
    <property type="match status" value="1"/>
</dbReference>
<dbReference type="InterPro" id="IPR029787">
    <property type="entry name" value="Nucleotide_cyclase"/>
</dbReference>
<evidence type="ECO:0008006" key="10">
    <source>
        <dbReference type="Google" id="ProtNLM"/>
    </source>
</evidence>
<dbReference type="InterPro" id="IPR011006">
    <property type="entry name" value="CheY-like_superfamily"/>
</dbReference>
<dbReference type="Proteomes" id="UP000034444">
    <property type="component" value="Chromosome"/>
</dbReference>
<dbReference type="SMART" id="SM00091">
    <property type="entry name" value="PAS"/>
    <property type="match status" value="1"/>
</dbReference>
<dbReference type="SUPFAM" id="SSF55781">
    <property type="entry name" value="GAF domain-like"/>
    <property type="match status" value="1"/>
</dbReference>
<dbReference type="Pfam" id="PF00072">
    <property type="entry name" value="Response_reg"/>
    <property type="match status" value="1"/>
</dbReference>
<dbReference type="FunFam" id="3.30.70.270:FF:000001">
    <property type="entry name" value="Diguanylate cyclase domain protein"/>
    <property type="match status" value="1"/>
</dbReference>